<reference evidence="2 3" key="2">
    <citation type="journal article" date="2016" name="Genome Announc.">
        <title>Draft Genome Sequence of Oceanobacillus picturae Heshi-B3, Isolated from Fermented Rice Bran in a Traditional Japanese Seafood Dish.</title>
        <authorList>
            <person name="Akuzawa S."/>
            <person name="Nagaoka J."/>
            <person name="Kanekatsu M."/>
            <person name="Kanesaki Y."/>
            <person name="Suzuki T."/>
        </authorList>
    </citation>
    <scope>NUCLEOTIDE SEQUENCE [LARGE SCALE GENOMIC DNA]</scope>
    <source>
        <strain evidence="2 3">Heshi-B3</strain>
    </source>
</reference>
<dbReference type="SMART" id="SM00028">
    <property type="entry name" value="TPR"/>
    <property type="match status" value="5"/>
</dbReference>
<evidence type="ECO:0000313" key="3">
    <source>
        <dbReference type="Proteomes" id="UP000052946"/>
    </source>
</evidence>
<name>A0A0U9H2X5_9BACI</name>
<sequence>MDKNKQAIAYMQDNKFEEAAALFTEVIEEQPNDPVGYINFGNLLLHVNDQERAQRFFEKAIELDEKAATAYYGLGNLYVEQASYGKAQVNYQKAIELGLEEADVYYMLGMTFLQQEHDKLALPYLLRAAELAPDDEEILFQYGLALAQSDHISDAGSVFHKVIRLNEAHSDAHYNLGVIALFEDKINKGLEHFDRALEAQPDHVLAQNGKKNAEQLLSEK</sequence>
<feature type="repeat" description="TPR" evidence="1">
    <location>
        <begin position="170"/>
        <end position="203"/>
    </location>
</feature>
<keyword evidence="1" id="KW-0802">TPR repeat</keyword>
<dbReference type="PANTHER" id="PTHR44395:SF1">
    <property type="entry name" value="PROTEIN O-MANNOSYL-TRANSFERASE TMTC3"/>
    <property type="match status" value="1"/>
</dbReference>
<dbReference type="EMBL" id="BBXV01000009">
    <property type="protein sequence ID" value="GAQ16683.1"/>
    <property type="molecule type" value="Genomic_DNA"/>
</dbReference>
<comment type="caution">
    <text evidence="2">The sequence shown here is derived from an EMBL/GenBank/DDBJ whole genome shotgun (WGS) entry which is preliminary data.</text>
</comment>
<protein>
    <submittedName>
        <fullName evidence="2">TPR repeat-containing protein YrrB</fullName>
    </submittedName>
</protein>
<feature type="repeat" description="TPR" evidence="1">
    <location>
        <begin position="34"/>
        <end position="67"/>
    </location>
</feature>
<gene>
    <name evidence="2" type="ORF">OPHB3_0607</name>
</gene>
<dbReference type="SMART" id="SM00671">
    <property type="entry name" value="SEL1"/>
    <property type="match status" value="4"/>
</dbReference>
<dbReference type="InterPro" id="IPR019734">
    <property type="entry name" value="TPR_rpt"/>
</dbReference>
<reference evidence="3" key="1">
    <citation type="submission" date="2015-07" db="EMBL/GenBank/DDBJ databases">
        <title>Draft Genome Sequence of Oceanobacillus picturae Heshi-B3 that Was Isolated from Fermented Rice Bran with Aging Salted Mackerel, Which Was Named Heshiko as Traditional Fermented Seafood in Japan.</title>
        <authorList>
            <person name="Akuzawa S."/>
            <person name="Nakagawa J."/>
            <person name="Kanekatsu T."/>
            <person name="Kanesaki Y."/>
            <person name="Suzuki T."/>
        </authorList>
    </citation>
    <scope>NUCLEOTIDE SEQUENCE [LARGE SCALE GENOMIC DNA]</scope>
    <source>
        <strain evidence="3">Heshi-B3</strain>
    </source>
</reference>
<dbReference type="RefSeq" id="WP_058949356.1">
    <property type="nucleotide sequence ID" value="NZ_BBXV01000009.1"/>
</dbReference>
<dbReference type="Pfam" id="PF13432">
    <property type="entry name" value="TPR_16"/>
    <property type="match status" value="2"/>
</dbReference>
<feature type="repeat" description="TPR" evidence="1">
    <location>
        <begin position="68"/>
        <end position="101"/>
    </location>
</feature>
<dbReference type="Proteomes" id="UP000052946">
    <property type="component" value="Unassembled WGS sequence"/>
</dbReference>
<dbReference type="Pfam" id="PF13431">
    <property type="entry name" value="TPR_17"/>
    <property type="match status" value="1"/>
</dbReference>
<dbReference type="GO" id="GO:0035269">
    <property type="term" value="P:protein O-linked glycosylation via mannose"/>
    <property type="evidence" value="ECO:0007669"/>
    <property type="project" value="TreeGrafter"/>
</dbReference>
<feature type="repeat" description="TPR" evidence="1">
    <location>
        <begin position="102"/>
        <end position="135"/>
    </location>
</feature>
<dbReference type="InterPro" id="IPR006597">
    <property type="entry name" value="Sel1-like"/>
</dbReference>
<accession>A0A0U9H2X5</accession>
<dbReference type="PROSITE" id="PS50005">
    <property type="entry name" value="TPR"/>
    <property type="match status" value="4"/>
</dbReference>
<evidence type="ECO:0000256" key="1">
    <source>
        <dbReference type="PROSITE-ProRule" id="PRU00339"/>
    </source>
</evidence>
<evidence type="ECO:0000313" key="2">
    <source>
        <dbReference type="EMBL" id="GAQ16683.1"/>
    </source>
</evidence>
<dbReference type="GO" id="GO:0000030">
    <property type="term" value="F:mannosyltransferase activity"/>
    <property type="evidence" value="ECO:0007669"/>
    <property type="project" value="TreeGrafter"/>
</dbReference>
<dbReference type="SUPFAM" id="SSF48452">
    <property type="entry name" value="TPR-like"/>
    <property type="match status" value="1"/>
</dbReference>
<dbReference type="InterPro" id="IPR011990">
    <property type="entry name" value="TPR-like_helical_dom_sf"/>
</dbReference>
<dbReference type="Gene3D" id="1.25.40.10">
    <property type="entry name" value="Tetratricopeptide repeat domain"/>
    <property type="match status" value="1"/>
</dbReference>
<organism evidence="2 3">
    <name type="scientific">Oceanobacillus picturae</name>
    <dbReference type="NCBI Taxonomy" id="171693"/>
    <lineage>
        <taxon>Bacteria</taxon>
        <taxon>Bacillati</taxon>
        <taxon>Bacillota</taxon>
        <taxon>Bacilli</taxon>
        <taxon>Bacillales</taxon>
        <taxon>Bacillaceae</taxon>
        <taxon>Oceanobacillus</taxon>
    </lineage>
</organism>
<proteinExistence type="predicted"/>
<dbReference type="OrthoDB" id="9769030at2"/>
<dbReference type="AlphaFoldDB" id="A0A0U9H2X5"/>
<dbReference type="PANTHER" id="PTHR44395">
    <property type="match status" value="1"/>
</dbReference>